<dbReference type="PANTHER" id="PTHR43280">
    <property type="entry name" value="ARAC-FAMILY TRANSCRIPTIONAL REGULATOR"/>
    <property type="match status" value="1"/>
</dbReference>
<name>A0A139XEI3_9CYAN</name>
<proteinExistence type="predicted"/>
<comment type="caution">
    <text evidence="6">The sequence shown here is derived from an EMBL/GenBank/DDBJ whole genome shotgun (WGS) entry which is preliminary data.</text>
</comment>
<accession>A0A139XEI3</accession>
<evidence type="ECO:0000256" key="1">
    <source>
        <dbReference type="ARBA" id="ARBA00023015"/>
    </source>
</evidence>
<evidence type="ECO:0000313" key="7">
    <source>
        <dbReference type="Proteomes" id="UP000076925"/>
    </source>
</evidence>
<reference evidence="6 7" key="1">
    <citation type="journal article" date="2013" name="Genome Biol. Evol.">
        <title>Genomes of Stigonematalean cyanobacteria (subsection V) and the evolution of oxygenic photosynthesis from prokaryotes to plastids.</title>
        <authorList>
            <person name="Dagan T."/>
            <person name="Roettger M."/>
            <person name="Stucken K."/>
            <person name="Landan G."/>
            <person name="Koch R."/>
            <person name="Major P."/>
            <person name="Gould S.B."/>
            <person name="Goremykin V.V."/>
            <person name="Rippka R."/>
            <person name="Tandeau de Marsac N."/>
            <person name="Gugger M."/>
            <person name="Lockhart P.J."/>
            <person name="Allen J.F."/>
            <person name="Brune I."/>
            <person name="Maus I."/>
            <person name="Puhler A."/>
            <person name="Martin W.F."/>
        </authorList>
    </citation>
    <scope>NUCLEOTIDE SEQUENCE [LARGE SCALE GENOMIC DNA]</scope>
    <source>
        <strain evidence="6 7">PCC 7110</strain>
    </source>
</reference>
<dbReference type="Gene3D" id="1.10.10.60">
    <property type="entry name" value="Homeodomain-like"/>
    <property type="match status" value="2"/>
</dbReference>
<dbReference type="EMBL" id="ANNX02000016">
    <property type="protein sequence ID" value="KYC43100.1"/>
    <property type="molecule type" value="Genomic_DNA"/>
</dbReference>
<keyword evidence="2" id="KW-0238">DNA-binding</keyword>
<dbReference type="SMART" id="SM00342">
    <property type="entry name" value="HTH_ARAC"/>
    <property type="match status" value="1"/>
</dbReference>
<evidence type="ECO:0000259" key="5">
    <source>
        <dbReference type="PROSITE" id="PS50112"/>
    </source>
</evidence>
<sequence>MVSSTCIARQSNSQVTLRLQQEELRFTKFLMDRVADPIFWIEPNQKPNAQFLYVNNAACRLVNYSHEELVSMSIQDLNLDFLINVWSTFCNTAKKQRYLSFETRHQTKEGHCIPVEITVTSVEYEGKNYSYLFICHIKSQQASSLALPKNQQQTSSQKSYNSQYQLSTDTQTAEPAYPLSILPLDSLLNQVFNFIEESYHQSISLCDVATAVGYCPAYLTNLVRRHTGKTVNHWIVERRMLAARTLLRESNLSVSQIAEAVGYQHEGHFFRQFRQNHQTTPQAWRKAQFI</sequence>
<dbReference type="InterPro" id="IPR018062">
    <property type="entry name" value="HTH_AraC-typ_CS"/>
</dbReference>
<protein>
    <submittedName>
        <fullName evidence="6">AraC family transcriptional regulator</fullName>
    </submittedName>
</protein>
<dbReference type="SUPFAM" id="SSF55785">
    <property type="entry name" value="PYP-like sensor domain (PAS domain)"/>
    <property type="match status" value="1"/>
</dbReference>
<dbReference type="PANTHER" id="PTHR43280:SF28">
    <property type="entry name" value="HTH-TYPE TRANSCRIPTIONAL ACTIVATOR RHAS"/>
    <property type="match status" value="1"/>
</dbReference>
<keyword evidence="3" id="KW-0804">Transcription</keyword>
<dbReference type="GO" id="GO:0003700">
    <property type="term" value="F:DNA-binding transcription factor activity"/>
    <property type="evidence" value="ECO:0007669"/>
    <property type="project" value="InterPro"/>
</dbReference>
<evidence type="ECO:0000259" key="4">
    <source>
        <dbReference type="PROSITE" id="PS01124"/>
    </source>
</evidence>
<dbReference type="Pfam" id="PF12833">
    <property type="entry name" value="HTH_18"/>
    <property type="match status" value="1"/>
</dbReference>
<dbReference type="InterPro" id="IPR009057">
    <property type="entry name" value="Homeodomain-like_sf"/>
</dbReference>
<dbReference type="Gene3D" id="3.30.450.20">
    <property type="entry name" value="PAS domain"/>
    <property type="match status" value="1"/>
</dbReference>
<dbReference type="AlphaFoldDB" id="A0A139XEI3"/>
<keyword evidence="1" id="KW-0805">Transcription regulation</keyword>
<dbReference type="PROSITE" id="PS01124">
    <property type="entry name" value="HTH_ARAC_FAMILY_2"/>
    <property type="match status" value="1"/>
</dbReference>
<dbReference type="Proteomes" id="UP000076925">
    <property type="component" value="Unassembled WGS sequence"/>
</dbReference>
<dbReference type="NCBIfam" id="TIGR00229">
    <property type="entry name" value="sensory_box"/>
    <property type="match status" value="1"/>
</dbReference>
<dbReference type="InterPro" id="IPR000014">
    <property type="entry name" value="PAS"/>
</dbReference>
<evidence type="ECO:0000256" key="3">
    <source>
        <dbReference type="ARBA" id="ARBA00023163"/>
    </source>
</evidence>
<dbReference type="InterPro" id="IPR018060">
    <property type="entry name" value="HTH_AraC"/>
</dbReference>
<gene>
    <name evidence="6" type="ORF">WA1_13440</name>
</gene>
<feature type="domain" description="PAS" evidence="5">
    <location>
        <begin position="23"/>
        <end position="77"/>
    </location>
</feature>
<dbReference type="PROSITE" id="PS50112">
    <property type="entry name" value="PAS"/>
    <property type="match status" value="1"/>
</dbReference>
<dbReference type="Pfam" id="PF13426">
    <property type="entry name" value="PAS_9"/>
    <property type="match status" value="1"/>
</dbReference>
<dbReference type="InterPro" id="IPR035965">
    <property type="entry name" value="PAS-like_dom_sf"/>
</dbReference>
<dbReference type="PROSITE" id="PS00041">
    <property type="entry name" value="HTH_ARAC_FAMILY_1"/>
    <property type="match status" value="1"/>
</dbReference>
<keyword evidence="7" id="KW-1185">Reference proteome</keyword>
<evidence type="ECO:0000313" key="6">
    <source>
        <dbReference type="EMBL" id="KYC43100.1"/>
    </source>
</evidence>
<dbReference type="SUPFAM" id="SSF46689">
    <property type="entry name" value="Homeodomain-like"/>
    <property type="match status" value="2"/>
</dbReference>
<feature type="domain" description="HTH araC/xylS-type" evidence="4">
    <location>
        <begin position="189"/>
        <end position="287"/>
    </location>
</feature>
<dbReference type="STRING" id="128403.WA1_13440"/>
<dbReference type="OrthoDB" id="508510at2"/>
<evidence type="ECO:0000256" key="2">
    <source>
        <dbReference type="ARBA" id="ARBA00023125"/>
    </source>
</evidence>
<dbReference type="RefSeq" id="WP_017745267.1">
    <property type="nucleotide sequence ID" value="NZ_KQ976354.1"/>
</dbReference>
<dbReference type="GO" id="GO:0043565">
    <property type="term" value="F:sequence-specific DNA binding"/>
    <property type="evidence" value="ECO:0007669"/>
    <property type="project" value="InterPro"/>
</dbReference>
<dbReference type="CDD" id="cd00130">
    <property type="entry name" value="PAS"/>
    <property type="match status" value="1"/>
</dbReference>
<organism evidence="6 7">
    <name type="scientific">Scytonema hofmannii PCC 7110</name>
    <dbReference type="NCBI Taxonomy" id="128403"/>
    <lineage>
        <taxon>Bacteria</taxon>
        <taxon>Bacillati</taxon>
        <taxon>Cyanobacteriota</taxon>
        <taxon>Cyanophyceae</taxon>
        <taxon>Nostocales</taxon>
        <taxon>Scytonemataceae</taxon>
        <taxon>Scytonema</taxon>
    </lineage>
</organism>